<dbReference type="Pfam" id="PF02922">
    <property type="entry name" value="CBM_48"/>
    <property type="match status" value="1"/>
</dbReference>
<dbReference type="Pfam" id="PF02806">
    <property type="entry name" value="Alpha-amylase_C"/>
    <property type="match status" value="1"/>
</dbReference>
<dbReference type="FunFam" id="3.20.20.80:FF:000003">
    <property type="entry name" value="1,4-alpha-glucan branching enzyme GlgB"/>
    <property type="match status" value="1"/>
</dbReference>
<protein>
    <recommendedName>
        <fullName evidence="10">1,4-alpha-glucan branching enzyme GlgB</fullName>
        <ecNumber evidence="10">2.4.1.18</ecNumber>
    </recommendedName>
    <alternativeName>
        <fullName evidence="10">1,4-alpha-D-glucan:1,4-alpha-D-glucan 6-glucosyl-transferase</fullName>
    </alternativeName>
    <alternativeName>
        <fullName evidence="10">Alpha-(1-&gt;4)-glucan branching enzyme</fullName>
    </alternativeName>
    <alternativeName>
        <fullName evidence="10">Glycogen branching enzyme</fullName>
        <shortName evidence="10">BE</shortName>
    </alternativeName>
</protein>
<reference evidence="13 14" key="1">
    <citation type="submission" date="2016-11" db="EMBL/GenBank/DDBJ databases">
        <authorList>
            <person name="Jaros S."/>
            <person name="Januszkiewicz K."/>
            <person name="Wedrychowicz H."/>
        </authorList>
    </citation>
    <scope>NUCLEOTIDE SEQUENCE [LARGE SCALE GENOMIC DNA]</scope>
    <source>
        <strain evidence="13 14">DSM 15930</strain>
    </source>
</reference>
<dbReference type="Proteomes" id="UP000184038">
    <property type="component" value="Unassembled WGS sequence"/>
</dbReference>
<accession>A0A1M7MCD1</accession>
<dbReference type="STRING" id="1120996.SAMN02746066_03749"/>
<dbReference type="CDD" id="cd02855">
    <property type="entry name" value="E_set_GBE_prok_N"/>
    <property type="match status" value="1"/>
</dbReference>
<feature type="active site" description="Proton donor" evidence="10 11">
    <location>
        <position position="470"/>
    </location>
</feature>
<evidence type="ECO:0000256" key="10">
    <source>
        <dbReference type="HAMAP-Rule" id="MF_00685"/>
    </source>
</evidence>
<dbReference type="Gene3D" id="3.20.20.80">
    <property type="entry name" value="Glycosidases"/>
    <property type="match status" value="1"/>
</dbReference>
<dbReference type="SUPFAM" id="SSF51445">
    <property type="entry name" value="(Trans)glycosidases"/>
    <property type="match status" value="1"/>
</dbReference>
<dbReference type="CDD" id="cd11322">
    <property type="entry name" value="AmyAc_Glg_BE"/>
    <property type="match status" value="1"/>
</dbReference>
<dbReference type="PIRSF" id="PIRSF000463">
    <property type="entry name" value="GlgB"/>
    <property type="match status" value="1"/>
</dbReference>
<dbReference type="InterPro" id="IPR054169">
    <property type="entry name" value="GlgB_N"/>
</dbReference>
<dbReference type="GO" id="GO:0004553">
    <property type="term" value="F:hydrolase activity, hydrolyzing O-glycosyl compounds"/>
    <property type="evidence" value="ECO:0007669"/>
    <property type="project" value="InterPro"/>
</dbReference>
<dbReference type="InterPro" id="IPR044143">
    <property type="entry name" value="GlgB_N_E_set_prok"/>
</dbReference>
<dbReference type="EC" id="2.4.1.18" evidence="10"/>
<dbReference type="NCBIfam" id="NF008967">
    <property type="entry name" value="PRK12313.1"/>
    <property type="match status" value="1"/>
</dbReference>
<comment type="catalytic activity">
    <reaction evidence="1 10">
        <text>Transfers a segment of a (1-&gt;4)-alpha-D-glucan chain to a primary hydroxy group in a similar glucan chain.</text>
        <dbReference type="EC" id="2.4.1.18"/>
    </reaction>
</comment>
<evidence type="ECO:0000256" key="9">
    <source>
        <dbReference type="ARBA" id="ARBA00023277"/>
    </source>
</evidence>
<dbReference type="InterPro" id="IPR006047">
    <property type="entry name" value="GH13_cat_dom"/>
</dbReference>
<evidence type="ECO:0000256" key="8">
    <source>
        <dbReference type="ARBA" id="ARBA00023056"/>
    </source>
</evidence>
<dbReference type="NCBIfam" id="TIGR01515">
    <property type="entry name" value="branching_enzym"/>
    <property type="match status" value="1"/>
</dbReference>
<name>A0A1M7MCD1_9FIRM</name>
<dbReference type="InterPro" id="IPR014756">
    <property type="entry name" value="Ig_E-set"/>
</dbReference>
<dbReference type="PANTHER" id="PTHR43651">
    <property type="entry name" value="1,4-ALPHA-GLUCAN-BRANCHING ENZYME"/>
    <property type="match status" value="1"/>
</dbReference>
<dbReference type="InterPro" id="IPR006048">
    <property type="entry name" value="A-amylase/branching_C"/>
</dbReference>
<evidence type="ECO:0000256" key="5">
    <source>
        <dbReference type="ARBA" id="ARBA00022600"/>
    </source>
</evidence>
<sequence length="738" mass="86270">MIEKVSKYINPIQLEELYREINNCPHKLLGPHKVEEGQLFITYRINASEVTIIDKATNTEYSMLPYEDRGLYVVLVDGEAIRSYEIRTRYLDNTTITVVDPYSFDPMIGDLDTHLFRHGTHYEIYKKLGAHVITINGVRGTYFAVWAPNARKVSVVGEFNCWDARLHPMRLLESCGIHELFIPGVEEGAIYKYQIRTRDDRVLYKADPYANSSELRPRNASVVADLTNYRWEDKVWQKKKYKKDRNSLRKEAMSIYEMHLGSWRKHNNGTEDGFYNYRELAVEVADYVSNMGYTHVELLGIAEHPFDGSWGYQVTGYYAPTRRYGKPEDFMFFVDYLHRKGIGVILDWVPAHFPKDDFGLSRFDGEPLYEYPNPKMGEHPEWGTYIFNYSKKEVINFLLANALFWLKEFHLDGLRVDAVASMLYLDYGKNPGEWIPNKNGGRENLDVVEFFRHMNAIIQEKLPWAMMIAEESTSWEGVTAPAKTNGLGFLYKWNMGWMNDFLEYMKLDPYFRQFNHHKLTFSLMYAYSENFIQVLSHDEVVHGKGSMIQKMPGEYDDKFSNLRVAYGFMYAHPGKKLLFMGQEFAQWQEWSEARGLDWGILEYERHAQMQQYVKSLNHLYRRYNAFYANDCEAIGFEWLDCTHAELSLIAFIRRGTTKKNHLLVVCNFTPVDREDYEIGVLAPGTYTQIFNSDLIEFGGKGNGIVTSVKAVQEEYNKKPYKIRLEVPGLSFMAFRYNE</sequence>
<keyword evidence="5 10" id="KW-0321">Glycogen metabolism</keyword>
<feature type="active site" description="Nucleophile" evidence="10 11">
    <location>
        <position position="417"/>
    </location>
</feature>
<dbReference type="HAMAP" id="MF_00685">
    <property type="entry name" value="GlgB"/>
    <property type="match status" value="1"/>
</dbReference>
<comment type="function">
    <text evidence="2 10">Catalyzes the formation of the alpha-1,6-glucosidic linkages in glycogen by scission of a 1,4-alpha-linked oligosaccharide from growing alpha-1,4-glucan chains and the subsequent attachment of the oligosaccharide to the alpha-1,6 position.</text>
</comment>
<proteinExistence type="inferred from homology"/>
<dbReference type="OrthoDB" id="9800174at2"/>
<feature type="domain" description="Glycosyl hydrolase family 13 catalytic" evidence="12">
    <location>
        <begin position="268"/>
        <end position="620"/>
    </location>
</feature>
<dbReference type="InterPro" id="IPR006407">
    <property type="entry name" value="GlgB"/>
</dbReference>
<evidence type="ECO:0000313" key="13">
    <source>
        <dbReference type="EMBL" id="SHM88438.1"/>
    </source>
</evidence>
<dbReference type="InterPro" id="IPR013783">
    <property type="entry name" value="Ig-like_fold"/>
</dbReference>
<dbReference type="Pfam" id="PF00128">
    <property type="entry name" value="Alpha-amylase"/>
    <property type="match status" value="1"/>
</dbReference>
<dbReference type="Pfam" id="PF22019">
    <property type="entry name" value="GlgB_N"/>
    <property type="match status" value="1"/>
</dbReference>
<dbReference type="RefSeq" id="WP_073290148.1">
    <property type="nucleotide sequence ID" value="NZ_FRCP01000020.1"/>
</dbReference>
<dbReference type="NCBIfam" id="NF003811">
    <property type="entry name" value="PRK05402.1"/>
    <property type="match status" value="1"/>
</dbReference>
<dbReference type="PANTHER" id="PTHR43651:SF3">
    <property type="entry name" value="1,4-ALPHA-GLUCAN-BRANCHING ENZYME"/>
    <property type="match status" value="1"/>
</dbReference>
<gene>
    <name evidence="10" type="primary">glgB</name>
    <name evidence="13" type="ORF">SAMN02746066_03749</name>
</gene>
<comment type="subunit">
    <text evidence="10">Monomer.</text>
</comment>
<keyword evidence="9 10" id="KW-0119">Carbohydrate metabolism</keyword>
<dbReference type="GO" id="GO:0043169">
    <property type="term" value="F:cation binding"/>
    <property type="evidence" value="ECO:0007669"/>
    <property type="project" value="InterPro"/>
</dbReference>
<organism evidence="13 14">
    <name type="scientific">Anaerosporobacter mobilis DSM 15930</name>
    <dbReference type="NCBI Taxonomy" id="1120996"/>
    <lineage>
        <taxon>Bacteria</taxon>
        <taxon>Bacillati</taxon>
        <taxon>Bacillota</taxon>
        <taxon>Clostridia</taxon>
        <taxon>Lachnospirales</taxon>
        <taxon>Lachnospiraceae</taxon>
        <taxon>Anaerosporobacter</taxon>
    </lineage>
</organism>
<evidence type="ECO:0000256" key="4">
    <source>
        <dbReference type="ARBA" id="ARBA00009000"/>
    </source>
</evidence>
<keyword evidence="8 10" id="KW-0320">Glycogen biosynthesis</keyword>
<dbReference type="AlphaFoldDB" id="A0A1M7MCD1"/>
<dbReference type="InterPro" id="IPR037439">
    <property type="entry name" value="Branching_enzy"/>
</dbReference>
<dbReference type="InterPro" id="IPR004193">
    <property type="entry name" value="Glyco_hydro_13_N"/>
</dbReference>
<dbReference type="GO" id="GO:0003844">
    <property type="term" value="F:1,4-alpha-glucan branching enzyme activity"/>
    <property type="evidence" value="ECO:0007669"/>
    <property type="project" value="UniProtKB-UniRule"/>
</dbReference>
<dbReference type="SUPFAM" id="SSF51011">
    <property type="entry name" value="Glycosyl hydrolase domain"/>
    <property type="match status" value="1"/>
</dbReference>
<evidence type="ECO:0000259" key="12">
    <source>
        <dbReference type="SMART" id="SM00642"/>
    </source>
</evidence>
<dbReference type="EMBL" id="FRCP01000020">
    <property type="protein sequence ID" value="SHM88438.1"/>
    <property type="molecule type" value="Genomic_DNA"/>
</dbReference>
<dbReference type="Gene3D" id="2.60.40.10">
    <property type="entry name" value="Immunoglobulins"/>
    <property type="match status" value="1"/>
</dbReference>
<evidence type="ECO:0000256" key="3">
    <source>
        <dbReference type="ARBA" id="ARBA00004964"/>
    </source>
</evidence>
<dbReference type="InterPro" id="IPR017853">
    <property type="entry name" value="GH"/>
</dbReference>
<keyword evidence="7 10" id="KW-0808">Transferase</keyword>
<evidence type="ECO:0000256" key="11">
    <source>
        <dbReference type="PIRSR" id="PIRSR000463-1"/>
    </source>
</evidence>
<comment type="pathway">
    <text evidence="3 10">Glycan biosynthesis; glycogen biosynthesis.</text>
</comment>
<evidence type="ECO:0000256" key="1">
    <source>
        <dbReference type="ARBA" id="ARBA00000826"/>
    </source>
</evidence>
<dbReference type="GO" id="GO:0005978">
    <property type="term" value="P:glycogen biosynthetic process"/>
    <property type="evidence" value="ECO:0007669"/>
    <property type="project" value="UniProtKB-UniRule"/>
</dbReference>
<evidence type="ECO:0000313" key="14">
    <source>
        <dbReference type="Proteomes" id="UP000184038"/>
    </source>
</evidence>
<dbReference type="UniPathway" id="UPA00164"/>
<dbReference type="GO" id="GO:0005829">
    <property type="term" value="C:cytosol"/>
    <property type="evidence" value="ECO:0007669"/>
    <property type="project" value="TreeGrafter"/>
</dbReference>
<dbReference type="Gene3D" id="2.60.40.1180">
    <property type="entry name" value="Golgi alpha-mannosidase II"/>
    <property type="match status" value="1"/>
</dbReference>
<dbReference type="InterPro" id="IPR013780">
    <property type="entry name" value="Glyco_hydro_b"/>
</dbReference>
<evidence type="ECO:0000256" key="6">
    <source>
        <dbReference type="ARBA" id="ARBA00022676"/>
    </source>
</evidence>
<dbReference type="FunFam" id="2.60.40.1180:FF:000002">
    <property type="entry name" value="1,4-alpha-glucan branching enzyme GlgB"/>
    <property type="match status" value="1"/>
</dbReference>
<keyword evidence="14" id="KW-1185">Reference proteome</keyword>
<dbReference type="SMART" id="SM00642">
    <property type="entry name" value="Aamy"/>
    <property type="match status" value="1"/>
</dbReference>
<keyword evidence="6 10" id="KW-0328">Glycosyltransferase</keyword>
<dbReference type="FunFam" id="2.60.40.10:FF:000169">
    <property type="entry name" value="1,4-alpha-glucan branching enzyme GlgB"/>
    <property type="match status" value="1"/>
</dbReference>
<dbReference type="SUPFAM" id="SSF81296">
    <property type="entry name" value="E set domains"/>
    <property type="match status" value="1"/>
</dbReference>
<evidence type="ECO:0000256" key="2">
    <source>
        <dbReference type="ARBA" id="ARBA00002953"/>
    </source>
</evidence>
<evidence type="ECO:0000256" key="7">
    <source>
        <dbReference type="ARBA" id="ARBA00022679"/>
    </source>
</evidence>
<comment type="similarity">
    <text evidence="4 10">Belongs to the glycosyl hydrolase 13 family. GlgB subfamily.</text>
</comment>